<dbReference type="InterPro" id="IPR018114">
    <property type="entry name" value="TRYPSIN_HIS"/>
</dbReference>
<gene>
    <name evidence="9" type="ORF">KPH14_011779</name>
</gene>
<dbReference type="InterPro" id="IPR043504">
    <property type="entry name" value="Peptidase_S1_PA_chymotrypsin"/>
</dbReference>
<evidence type="ECO:0000256" key="7">
    <source>
        <dbReference type="SAM" id="Phobius"/>
    </source>
</evidence>
<dbReference type="PROSITE" id="PS00135">
    <property type="entry name" value="TRYPSIN_SER"/>
    <property type="match status" value="1"/>
</dbReference>
<keyword evidence="7" id="KW-0812">Transmembrane</keyword>
<dbReference type="SMART" id="SM00020">
    <property type="entry name" value="Tryp_SPc"/>
    <property type="match status" value="1"/>
</dbReference>
<organism evidence="9 10">
    <name type="scientific">Odynerus spinipes</name>
    <dbReference type="NCBI Taxonomy" id="1348599"/>
    <lineage>
        <taxon>Eukaryota</taxon>
        <taxon>Metazoa</taxon>
        <taxon>Ecdysozoa</taxon>
        <taxon>Arthropoda</taxon>
        <taxon>Hexapoda</taxon>
        <taxon>Insecta</taxon>
        <taxon>Pterygota</taxon>
        <taxon>Neoptera</taxon>
        <taxon>Endopterygota</taxon>
        <taxon>Hymenoptera</taxon>
        <taxon>Apocrita</taxon>
        <taxon>Aculeata</taxon>
        <taxon>Vespoidea</taxon>
        <taxon>Vespidae</taxon>
        <taxon>Eumeninae</taxon>
        <taxon>Odynerus</taxon>
    </lineage>
</organism>
<evidence type="ECO:0000256" key="2">
    <source>
        <dbReference type="ARBA" id="ARBA00022670"/>
    </source>
</evidence>
<proteinExistence type="inferred from homology"/>
<comment type="caution">
    <text evidence="9">The sequence shown here is derived from an EMBL/GenBank/DDBJ whole genome shotgun (WGS) entry which is preliminary data.</text>
</comment>
<dbReference type="Proteomes" id="UP001258017">
    <property type="component" value="Unassembled WGS sequence"/>
</dbReference>
<dbReference type="AlphaFoldDB" id="A0AAD9RWH3"/>
<evidence type="ECO:0000259" key="8">
    <source>
        <dbReference type="PROSITE" id="PS50240"/>
    </source>
</evidence>
<dbReference type="InterPro" id="IPR050430">
    <property type="entry name" value="Peptidase_S1"/>
</dbReference>
<dbReference type="InterPro" id="IPR001254">
    <property type="entry name" value="Trypsin_dom"/>
</dbReference>
<evidence type="ECO:0000256" key="6">
    <source>
        <dbReference type="RuleBase" id="RU363034"/>
    </source>
</evidence>
<reference evidence="9" key="1">
    <citation type="submission" date="2021-08" db="EMBL/GenBank/DDBJ databases">
        <authorList>
            <person name="Misof B."/>
            <person name="Oliver O."/>
            <person name="Podsiadlowski L."/>
            <person name="Donath A."/>
            <person name="Peters R."/>
            <person name="Mayer C."/>
            <person name="Rust J."/>
            <person name="Gunkel S."/>
            <person name="Lesny P."/>
            <person name="Martin S."/>
            <person name="Oeyen J.P."/>
            <person name="Petersen M."/>
            <person name="Panagiotis P."/>
            <person name="Wilbrandt J."/>
            <person name="Tanja T."/>
        </authorList>
    </citation>
    <scope>NUCLEOTIDE SEQUENCE</scope>
    <source>
        <strain evidence="9">GBR_01_08_01A</strain>
        <tissue evidence="9">Thorax + abdomen</tissue>
    </source>
</reference>
<dbReference type="PANTHER" id="PTHR24276">
    <property type="entry name" value="POLYSERASE-RELATED"/>
    <property type="match status" value="1"/>
</dbReference>
<dbReference type="PROSITE" id="PS00134">
    <property type="entry name" value="TRYPSIN_HIS"/>
    <property type="match status" value="1"/>
</dbReference>
<dbReference type="PRINTS" id="PR00722">
    <property type="entry name" value="CHYMOTRYPSIN"/>
</dbReference>
<evidence type="ECO:0000313" key="9">
    <source>
        <dbReference type="EMBL" id="KAK2586748.1"/>
    </source>
</evidence>
<evidence type="ECO:0000256" key="1">
    <source>
        <dbReference type="ARBA" id="ARBA00007664"/>
    </source>
</evidence>
<keyword evidence="5" id="KW-1015">Disulfide bond</keyword>
<evidence type="ECO:0000256" key="4">
    <source>
        <dbReference type="ARBA" id="ARBA00022825"/>
    </source>
</evidence>
<protein>
    <recommendedName>
        <fullName evidence="8">Peptidase S1 domain-containing protein</fullName>
    </recommendedName>
</protein>
<keyword evidence="3 6" id="KW-0378">Hydrolase</keyword>
<keyword evidence="10" id="KW-1185">Reference proteome</keyword>
<dbReference type="SUPFAM" id="SSF50494">
    <property type="entry name" value="Trypsin-like serine proteases"/>
    <property type="match status" value="1"/>
</dbReference>
<dbReference type="GO" id="GO:0006508">
    <property type="term" value="P:proteolysis"/>
    <property type="evidence" value="ECO:0007669"/>
    <property type="project" value="UniProtKB-KW"/>
</dbReference>
<feature type="transmembrane region" description="Helical" evidence="7">
    <location>
        <begin position="42"/>
        <end position="62"/>
    </location>
</feature>
<evidence type="ECO:0000313" key="10">
    <source>
        <dbReference type="Proteomes" id="UP001258017"/>
    </source>
</evidence>
<keyword evidence="4 6" id="KW-0720">Serine protease</keyword>
<feature type="domain" description="Peptidase S1" evidence="8">
    <location>
        <begin position="66"/>
        <end position="286"/>
    </location>
</feature>
<dbReference type="EMBL" id="JAIFRP010000011">
    <property type="protein sequence ID" value="KAK2586748.1"/>
    <property type="molecule type" value="Genomic_DNA"/>
</dbReference>
<evidence type="ECO:0000256" key="3">
    <source>
        <dbReference type="ARBA" id="ARBA00022801"/>
    </source>
</evidence>
<comment type="similarity">
    <text evidence="1">Belongs to the peptidase S1 family.</text>
</comment>
<dbReference type="Pfam" id="PF00089">
    <property type="entry name" value="Trypsin"/>
    <property type="match status" value="1"/>
</dbReference>
<keyword evidence="7" id="KW-1133">Transmembrane helix</keyword>
<accession>A0AAD9RWH3</accession>
<dbReference type="GO" id="GO:0004252">
    <property type="term" value="F:serine-type endopeptidase activity"/>
    <property type="evidence" value="ECO:0007669"/>
    <property type="project" value="InterPro"/>
</dbReference>
<reference evidence="9" key="2">
    <citation type="journal article" date="2023" name="Commun. Biol.">
        <title>Intrasexual cuticular hydrocarbon dimorphism in a wasp sheds light on hydrocarbon biosynthesis genes in Hymenoptera.</title>
        <authorList>
            <person name="Moris V.C."/>
            <person name="Podsiadlowski L."/>
            <person name="Martin S."/>
            <person name="Oeyen J.P."/>
            <person name="Donath A."/>
            <person name="Petersen M."/>
            <person name="Wilbrandt J."/>
            <person name="Misof B."/>
            <person name="Liedtke D."/>
            <person name="Thamm M."/>
            <person name="Scheiner R."/>
            <person name="Schmitt T."/>
            <person name="Niehuis O."/>
        </authorList>
    </citation>
    <scope>NUCLEOTIDE SEQUENCE</scope>
    <source>
        <strain evidence="9">GBR_01_08_01A</strain>
    </source>
</reference>
<keyword evidence="7" id="KW-0472">Membrane</keyword>
<keyword evidence="2 6" id="KW-0645">Protease</keyword>
<dbReference type="FunFam" id="2.40.10.10:FF:000034">
    <property type="entry name" value="Eupolytin"/>
    <property type="match status" value="1"/>
</dbReference>
<dbReference type="InterPro" id="IPR001314">
    <property type="entry name" value="Peptidase_S1A"/>
</dbReference>
<dbReference type="InterPro" id="IPR033116">
    <property type="entry name" value="TRYPSIN_SER"/>
</dbReference>
<name>A0AAD9RWH3_9HYME</name>
<dbReference type="CDD" id="cd00190">
    <property type="entry name" value="Tryp_SPc"/>
    <property type="match status" value="1"/>
</dbReference>
<sequence length="286" mass="31626">MCRMTSDLIHRKTNFTGVNIAPDKRKYKYDCGDSFLYTQSNMAIRIFVFVLVASTTAGAASITGRIIGGKDADENAFPYQVSIRVHGYHICGGSLIDYQWILTAAHCLINHNISTMFVVVGSNSVLSGGIAYIVEDTIIHEGYRTGPIINDIGLIKIVGRFKYSDKIGPIRLPDKDIDETDCTAIFTGWGETKGSVKDDTWLQYINLHIMQLSECHKIYPSSVRDSNICTYNDNTQGVCYGDSGSPLVINGVQIGLASWVAPCAQGHPDVHTRVYSYLDWIKSHIS</sequence>
<dbReference type="Gene3D" id="2.40.10.10">
    <property type="entry name" value="Trypsin-like serine proteases"/>
    <property type="match status" value="2"/>
</dbReference>
<evidence type="ECO:0000256" key="5">
    <source>
        <dbReference type="ARBA" id="ARBA00023157"/>
    </source>
</evidence>
<dbReference type="InterPro" id="IPR009003">
    <property type="entry name" value="Peptidase_S1_PA"/>
</dbReference>
<dbReference type="PANTHER" id="PTHR24276:SF96">
    <property type="entry name" value="PEPTIDASE S1 DOMAIN-CONTAINING PROTEIN"/>
    <property type="match status" value="1"/>
</dbReference>
<dbReference type="PROSITE" id="PS50240">
    <property type="entry name" value="TRYPSIN_DOM"/>
    <property type="match status" value="1"/>
</dbReference>